<evidence type="ECO:0000256" key="2">
    <source>
        <dbReference type="ARBA" id="ARBA00004429"/>
    </source>
</evidence>
<keyword evidence="16" id="KW-1185">Reference proteome</keyword>
<gene>
    <name evidence="15" type="ORF">GCM10009118_19720</name>
</gene>
<comment type="function">
    <text evidence="1">The transhydrogenation between NADH and NADP is coupled to respiration and ATP hydrolysis and functions as a proton pump across the membrane.</text>
</comment>
<protein>
    <recommendedName>
        <fullName evidence="3">proton-translocating NAD(P)(+) transhydrogenase</fullName>
        <ecNumber evidence="3">7.1.1.1</ecNumber>
    </recommendedName>
</protein>
<keyword evidence="7" id="KW-0521">NADP</keyword>
<dbReference type="PANTHER" id="PTHR10160:SF19">
    <property type="entry name" value="PROTON-TRANSLOCATING NAD(P)(+) TRANSHYDROGENASE"/>
    <property type="match status" value="1"/>
</dbReference>
<evidence type="ECO:0000313" key="16">
    <source>
        <dbReference type="Proteomes" id="UP001501126"/>
    </source>
</evidence>
<comment type="catalytic activity">
    <reaction evidence="12">
        <text>NAD(+) + NADPH + H(+)(in) = NADH + NADP(+) + H(+)(out)</text>
        <dbReference type="Rhea" id="RHEA:47992"/>
        <dbReference type="ChEBI" id="CHEBI:15378"/>
        <dbReference type="ChEBI" id="CHEBI:57540"/>
        <dbReference type="ChEBI" id="CHEBI:57783"/>
        <dbReference type="ChEBI" id="CHEBI:57945"/>
        <dbReference type="ChEBI" id="CHEBI:58349"/>
        <dbReference type="EC" id="7.1.1.1"/>
    </reaction>
</comment>
<evidence type="ECO:0000256" key="6">
    <source>
        <dbReference type="ARBA" id="ARBA00022692"/>
    </source>
</evidence>
<feature type="domain" description="NAD(P) transhydrogenase alpha subunit C-terminal" evidence="14">
    <location>
        <begin position="12"/>
        <end position="95"/>
    </location>
</feature>
<feature type="transmembrane region" description="Helical" evidence="13">
    <location>
        <begin position="65"/>
        <end position="92"/>
    </location>
</feature>
<comment type="caution">
    <text evidence="15">The sequence shown here is derived from an EMBL/GenBank/DDBJ whole genome shotgun (WGS) entry which is preliminary data.</text>
</comment>
<evidence type="ECO:0000256" key="5">
    <source>
        <dbReference type="ARBA" id="ARBA00022519"/>
    </source>
</evidence>
<keyword evidence="9 13" id="KW-1133">Transmembrane helix</keyword>
<keyword evidence="11 13" id="KW-0472">Membrane</keyword>
<dbReference type="InterPro" id="IPR024605">
    <property type="entry name" value="NADP_transhyd_a_C"/>
</dbReference>
<comment type="subcellular location">
    <subcellularLocation>
        <location evidence="2">Cell inner membrane</location>
        <topology evidence="2">Multi-pass membrane protein</topology>
    </subcellularLocation>
</comment>
<keyword evidence="6 13" id="KW-0812">Transmembrane</keyword>
<evidence type="ECO:0000256" key="11">
    <source>
        <dbReference type="ARBA" id="ARBA00023136"/>
    </source>
</evidence>
<evidence type="ECO:0000256" key="13">
    <source>
        <dbReference type="SAM" id="Phobius"/>
    </source>
</evidence>
<keyword evidence="4" id="KW-1003">Cell membrane</keyword>
<dbReference type="Pfam" id="PF12769">
    <property type="entry name" value="PNTB_4TM"/>
    <property type="match status" value="1"/>
</dbReference>
<dbReference type="EC" id="7.1.1.1" evidence="3"/>
<reference evidence="15 16" key="1">
    <citation type="journal article" date="2019" name="Int. J. Syst. Evol. Microbiol.">
        <title>The Global Catalogue of Microorganisms (GCM) 10K type strain sequencing project: providing services to taxonomists for standard genome sequencing and annotation.</title>
        <authorList>
            <consortium name="The Broad Institute Genomics Platform"/>
            <consortium name="The Broad Institute Genome Sequencing Center for Infectious Disease"/>
            <person name="Wu L."/>
            <person name="Ma J."/>
        </authorList>
    </citation>
    <scope>NUCLEOTIDE SEQUENCE [LARGE SCALE GENOMIC DNA]</scope>
    <source>
        <strain evidence="15 16">JCM 16083</strain>
    </source>
</reference>
<sequence>MLEFFNENQEMIYFLILCTFLGIEIIANVPAILHTPLMSGANAISGVILVGAIIIMQKIDPQDYVSLTIGTISVFLGTLNIAGGFFVTGRMLSMFGNKKKK</sequence>
<proteinExistence type="predicted"/>
<dbReference type="Proteomes" id="UP001501126">
    <property type="component" value="Unassembled WGS sequence"/>
</dbReference>
<name>A0ABN1MRT1_9FLAO</name>
<evidence type="ECO:0000256" key="8">
    <source>
        <dbReference type="ARBA" id="ARBA00022967"/>
    </source>
</evidence>
<evidence type="ECO:0000256" key="3">
    <source>
        <dbReference type="ARBA" id="ARBA00012943"/>
    </source>
</evidence>
<keyword evidence="10" id="KW-0520">NAD</keyword>
<evidence type="ECO:0000256" key="12">
    <source>
        <dbReference type="ARBA" id="ARBA00048202"/>
    </source>
</evidence>
<evidence type="ECO:0000259" key="14">
    <source>
        <dbReference type="Pfam" id="PF12769"/>
    </source>
</evidence>
<dbReference type="RefSeq" id="WP_343787180.1">
    <property type="nucleotide sequence ID" value="NZ_BAAAFH010000011.1"/>
</dbReference>
<keyword evidence="8" id="KW-1278">Translocase</keyword>
<evidence type="ECO:0000256" key="9">
    <source>
        <dbReference type="ARBA" id="ARBA00022989"/>
    </source>
</evidence>
<accession>A0ABN1MRT1</accession>
<evidence type="ECO:0000256" key="4">
    <source>
        <dbReference type="ARBA" id="ARBA00022475"/>
    </source>
</evidence>
<dbReference type="EMBL" id="BAAAFH010000011">
    <property type="protein sequence ID" value="GAA0875563.1"/>
    <property type="molecule type" value="Genomic_DNA"/>
</dbReference>
<dbReference type="PANTHER" id="PTHR10160">
    <property type="entry name" value="NAD(P) TRANSHYDROGENASE"/>
    <property type="match status" value="1"/>
</dbReference>
<feature type="transmembrane region" description="Helical" evidence="13">
    <location>
        <begin position="40"/>
        <end position="59"/>
    </location>
</feature>
<evidence type="ECO:0000256" key="1">
    <source>
        <dbReference type="ARBA" id="ARBA00003943"/>
    </source>
</evidence>
<evidence type="ECO:0000256" key="7">
    <source>
        <dbReference type="ARBA" id="ARBA00022857"/>
    </source>
</evidence>
<keyword evidence="5" id="KW-0997">Cell inner membrane</keyword>
<feature type="transmembrane region" description="Helical" evidence="13">
    <location>
        <begin position="12"/>
        <end position="33"/>
    </location>
</feature>
<organism evidence="15 16">
    <name type="scientific">Wandonia haliotis</name>
    <dbReference type="NCBI Taxonomy" id="574963"/>
    <lineage>
        <taxon>Bacteria</taxon>
        <taxon>Pseudomonadati</taxon>
        <taxon>Bacteroidota</taxon>
        <taxon>Flavobacteriia</taxon>
        <taxon>Flavobacteriales</taxon>
        <taxon>Crocinitomicaceae</taxon>
        <taxon>Wandonia</taxon>
    </lineage>
</organism>
<evidence type="ECO:0000256" key="10">
    <source>
        <dbReference type="ARBA" id="ARBA00023027"/>
    </source>
</evidence>
<evidence type="ECO:0000313" key="15">
    <source>
        <dbReference type="EMBL" id="GAA0875563.1"/>
    </source>
</evidence>